<protein>
    <submittedName>
        <fullName evidence="1">Uncharacterized protein</fullName>
    </submittedName>
</protein>
<dbReference type="BioCyc" id="CORYNE:G18NG-11466-MONOMER"/>
<name>Q8NPD9_CORGL</name>
<dbReference type="EMBL" id="BA000036">
    <property type="protein sequence ID" value="BAB99267.1"/>
    <property type="molecule type" value="Genomic_DNA"/>
</dbReference>
<sequence length="249" mass="27721">MDASQHHNTAPSAINARGVFFIPTTPFFSRKRLDTMPHNPIELHTNDVLDALDIDAICDDVFLYTDFEHTPGQLDRFEQLAFTKIYDMLETAAEKFPDVAINDTLSTGNHAAEQYFLANPGNIIVLTSFALNQTDLRDLIISPCIKYTAHARALMRAVTRTLCTANNPVERATIFPVSVANALSIEALCSEYHAFRTKQVLNTAALINPDNTLIPMLLSKAYEAYAWHKGVESAQRGSNLAREYYAGLI</sequence>
<evidence type="ECO:0000313" key="1">
    <source>
        <dbReference type="EMBL" id="BAB99267.1"/>
    </source>
</evidence>
<dbReference type="Proteomes" id="UP000000582">
    <property type="component" value="Chromosome"/>
</dbReference>
<keyword evidence="2" id="KW-1185">Reference proteome</keyword>
<gene>
    <name evidence="1" type="ordered locus">Cgl1874</name>
</gene>
<dbReference type="KEGG" id="cgl:Cgl1874"/>
<organism evidence="1 2">
    <name type="scientific">Corynebacterium glutamicum (strain ATCC 13032 / DSM 20300 / JCM 1318 / BCRC 11384 / CCUG 27702 / LMG 3730 / NBRC 12168 / NCIMB 10025 / NRRL B-2784 / 534)</name>
    <dbReference type="NCBI Taxonomy" id="196627"/>
    <lineage>
        <taxon>Bacteria</taxon>
        <taxon>Bacillati</taxon>
        <taxon>Actinomycetota</taxon>
        <taxon>Actinomycetes</taxon>
        <taxon>Mycobacteriales</taxon>
        <taxon>Corynebacteriaceae</taxon>
        <taxon>Corynebacterium</taxon>
    </lineage>
</organism>
<dbReference type="HOGENOM" id="CLU_1114350_0_0_11"/>
<dbReference type="OrthoDB" id="9872677at2"/>
<dbReference type="AlphaFoldDB" id="Q8NPD9"/>
<reference evidence="2" key="1">
    <citation type="journal article" date="2003" name="Appl. Microbiol. Biotechnol.">
        <title>The Corynebacterium glutamicum genome: features and impacts on biotechnological processes.</title>
        <authorList>
            <person name="Ikeda M."/>
            <person name="Nakagawa S."/>
        </authorList>
    </citation>
    <scope>NUCLEOTIDE SEQUENCE [LARGE SCALE GENOMIC DNA]</scope>
    <source>
        <strain evidence="2">ATCC 13032 / DSM 20300 / BCRC 11384 / JCM 1318 / LMG 3730 / NCIMB 10025</strain>
    </source>
</reference>
<proteinExistence type="predicted"/>
<accession>Q8NPD9</accession>
<dbReference type="PATRIC" id="fig|196627.13.peg.1810"/>
<evidence type="ECO:0000313" key="2">
    <source>
        <dbReference type="Proteomes" id="UP000000582"/>
    </source>
</evidence>